<dbReference type="OrthoDB" id="4951845at2759"/>
<dbReference type="Pfam" id="PF22041">
    <property type="entry name" value="GST_C_7"/>
    <property type="match status" value="1"/>
</dbReference>
<evidence type="ECO:0000259" key="1">
    <source>
        <dbReference type="Pfam" id="PF13409"/>
    </source>
</evidence>
<dbReference type="Gene3D" id="3.40.30.10">
    <property type="entry name" value="Glutaredoxin"/>
    <property type="match status" value="1"/>
</dbReference>
<organism evidence="3 4">
    <name type="scientific">Trichoderma gamsii</name>
    <dbReference type="NCBI Taxonomy" id="398673"/>
    <lineage>
        <taxon>Eukaryota</taxon>
        <taxon>Fungi</taxon>
        <taxon>Dikarya</taxon>
        <taxon>Ascomycota</taxon>
        <taxon>Pezizomycotina</taxon>
        <taxon>Sordariomycetes</taxon>
        <taxon>Hypocreomycetidae</taxon>
        <taxon>Hypocreales</taxon>
        <taxon>Hypocreaceae</taxon>
        <taxon>Trichoderma</taxon>
    </lineage>
</organism>
<accession>A0A2K0TKY5</accession>
<dbReference type="InterPro" id="IPR004045">
    <property type="entry name" value="Glutathione_S-Trfase_N"/>
</dbReference>
<evidence type="ECO:0000313" key="4">
    <source>
        <dbReference type="Proteomes" id="UP000236546"/>
    </source>
</evidence>
<dbReference type="InterPro" id="IPR036249">
    <property type="entry name" value="Thioredoxin-like_sf"/>
</dbReference>
<proteinExistence type="predicted"/>
<dbReference type="CDD" id="cd03038">
    <property type="entry name" value="GST_N_etherase_LigE"/>
    <property type="match status" value="1"/>
</dbReference>
<sequence>MGSEQITLFDLASQAPHTAWSPNTWKTRMLFNYKGIDYKTEWVHYPDIAPRFSPHIPPNDGEGQKPYSVPIVQFPDGPYLMESGKIAKAIEKKYPSPIVHLGSPIVHRVDGLVSKCLLAMHPNLLYKFSQVVLSEESYDYWVGKYTEKFGMPLDEYERQLGGEKSWVAVLPYLIELTSLLKERQADGPFFLGKDISYADFIWAGALIFVKRVDENVFQEMLGRTGARDVHGRFFEACAPWMKRDSY</sequence>
<protein>
    <submittedName>
        <fullName evidence="3">Uncharacterized protein</fullName>
    </submittedName>
</protein>
<dbReference type="SUPFAM" id="SSF47616">
    <property type="entry name" value="GST C-terminal domain-like"/>
    <property type="match status" value="1"/>
</dbReference>
<feature type="domain" description="GST N-terminal" evidence="1">
    <location>
        <begin position="20"/>
        <end position="92"/>
    </location>
</feature>
<dbReference type="EMBL" id="MTYH01000016">
    <property type="protein sequence ID" value="PNP46189.1"/>
    <property type="molecule type" value="Genomic_DNA"/>
</dbReference>
<dbReference type="InterPro" id="IPR054416">
    <property type="entry name" value="GST_UstS-like_C"/>
</dbReference>
<dbReference type="InterPro" id="IPR036282">
    <property type="entry name" value="Glutathione-S-Trfase_C_sf"/>
</dbReference>
<name>A0A2K0TKY5_9HYPO</name>
<feature type="domain" description="Glutathione S-transferase UstS-like C-terminal" evidence="2">
    <location>
        <begin position="123"/>
        <end position="239"/>
    </location>
</feature>
<dbReference type="SUPFAM" id="SSF52833">
    <property type="entry name" value="Thioredoxin-like"/>
    <property type="match status" value="1"/>
</dbReference>
<reference evidence="3 4" key="1">
    <citation type="submission" date="2017-02" db="EMBL/GenBank/DDBJ databases">
        <title>Genomes of Trichoderma spp. with biocontrol activity.</title>
        <authorList>
            <person name="Gardiner D."/>
            <person name="Kazan K."/>
            <person name="Vos C."/>
            <person name="Harvey P."/>
        </authorList>
    </citation>
    <scope>NUCLEOTIDE SEQUENCE [LARGE SCALE GENOMIC DNA]</scope>
    <source>
        <strain evidence="3 4">A5MH</strain>
    </source>
</reference>
<dbReference type="Proteomes" id="UP000236546">
    <property type="component" value="Unassembled WGS sequence"/>
</dbReference>
<dbReference type="Pfam" id="PF13409">
    <property type="entry name" value="GST_N_2"/>
    <property type="match status" value="1"/>
</dbReference>
<dbReference type="CDD" id="cd00299">
    <property type="entry name" value="GST_C_family"/>
    <property type="match status" value="1"/>
</dbReference>
<dbReference type="Gene3D" id="1.20.1050.10">
    <property type="match status" value="1"/>
</dbReference>
<comment type="caution">
    <text evidence="3">The sequence shown here is derived from an EMBL/GenBank/DDBJ whole genome shotgun (WGS) entry which is preliminary data.</text>
</comment>
<evidence type="ECO:0000313" key="3">
    <source>
        <dbReference type="EMBL" id="PNP46189.1"/>
    </source>
</evidence>
<evidence type="ECO:0000259" key="2">
    <source>
        <dbReference type="Pfam" id="PF22041"/>
    </source>
</evidence>
<gene>
    <name evidence="3" type="ORF">TGAMA5MH_02224</name>
</gene>
<dbReference type="AlphaFoldDB" id="A0A2K0TKY5"/>